<accession>A0A6N4SRH2</accession>
<dbReference type="InterPro" id="IPR051199">
    <property type="entry name" value="LPS_LOS_Heptosyltrfase"/>
</dbReference>
<sequence>MKKNSIRLEKILVIQTAFIGDAILATALLESIHQSLPDADIDILVRKGNESLFQQHPFLKQVLIWDKKQSKYKNLFGLLSSIRSTKYDLVINLQRFGATGFLTAFSGAGITVGYDKNPFSFLFTKKFSHDLDKGLHEVDRNNTLVSWFASTLKRQPKLYPTQQHYERVEVHTQKAFICVAPNSVWFTKQYPEHKWVEFLNQVPSVYTIYLLGAPGDAVSCQRIKDQIITGNTVEILAGKLSFLESAALMEKAAMNYVNDSAPMHIASSMNAPVAAVFCSTVPGFGFGPLSDKSFNIETTEKLSCRPCGLHGYKACPEGHFKCAQTIGKEQFLEVLSNRF</sequence>
<reference evidence="3 4" key="1">
    <citation type="journal article" date="2007" name="Appl. Environ. Microbiol.">
        <title>Genome sequence of the cellulolytic gliding bacterium Cytophaga hutchinsonii.</title>
        <authorList>
            <person name="Xie G."/>
            <person name="Bruce D.C."/>
            <person name="Challacombe J.F."/>
            <person name="Chertkov O."/>
            <person name="Detter J.C."/>
            <person name="Gilna P."/>
            <person name="Han C.S."/>
            <person name="Lucas S."/>
            <person name="Misra M."/>
            <person name="Myers G.L."/>
            <person name="Richardson P."/>
            <person name="Tapia R."/>
            <person name="Thayer N."/>
            <person name="Thompson L.S."/>
            <person name="Brettin T.S."/>
            <person name="Henrissat B."/>
            <person name="Wilson D.B."/>
            <person name="McBride M.J."/>
        </authorList>
    </citation>
    <scope>NUCLEOTIDE SEQUENCE [LARGE SCALE GENOMIC DNA]</scope>
    <source>
        <strain evidence="4">ATCC 33406 / DSM 1761 / CIP 103989 / NBRC 15051 / NCIMB 9469 / D465</strain>
    </source>
</reference>
<dbReference type="OrthoDB" id="9768048at2"/>
<protein>
    <submittedName>
        <fullName evidence="3">Heptosyltransferase-related protein, glycosyltransferase family 9 protein</fullName>
        <ecNumber evidence="3">2.4.-.-</ecNumber>
    </submittedName>
</protein>
<dbReference type="EC" id="2.4.-.-" evidence="3"/>
<dbReference type="PANTHER" id="PTHR30160">
    <property type="entry name" value="TETRAACYLDISACCHARIDE 4'-KINASE-RELATED"/>
    <property type="match status" value="1"/>
</dbReference>
<keyword evidence="4" id="KW-1185">Reference proteome</keyword>
<dbReference type="CDD" id="cd03789">
    <property type="entry name" value="GT9_LPS_heptosyltransferase"/>
    <property type="match status" value="1"/>
</dbReference>
<dbReference type="RefSeq" id="WP_011585068.1">
    <property type="nucleotide sequence ID" value="NC_008255.1"/>
</dbReference>
<keyword evidence="1 3" id="KW-0328">Glycosyltransferase</keyword>
<evidence type="ECO:0000256" key="2">
    <source>
        <dbReference type="ARBA" id="ARBA00022679"/>
    </source>
</evidence>
<keyword evidence="2 3" id="KW-0808">Transferase</keyword>
<evidence type="ECO:0000313" key="3">
    <source>
        <dbReference type="EMBL" id="ABG58951.1"/>
    </source>
</evidence>
<dbReference type="EMBL" id="CP000383">
    <property type="protein sequence ID" value="ABG58951.1"/>
    <property type="molecule type" value="Genomic_DNA"/>
</dbReference>
<dbReference type="GO" id="GO:0009244">
    <property type="term" value="P:lipopolysaccharide core region biosynthetic process"/>
    <property type="evidence" value="ECO:0007669"/>
    <property type="project" value="TreeGrafter"/>
</dbReference>
<dbReference type="PANTHER" id="PTHR30160:SF1">
    <property type="entry name" value="LIPOPOLYSACCHARIDE 1,2-N-ACETYLGLUCOSAMINETRANSFERASE-RELATED"/>
    <property type="match status" value="1"/>
</dbReference>
<dbReference type="Gene3D" id="3.40.50.2000">
    <property type="entry name" value="Glycogen Phosphorylase B"/>
    <property type="match status" value="2"/>
</dbReference>
<organism evidence="3 4">
    <name type="scientific">Cytophaga hutchinsonii (strain ATCC 33406 / DSM 1761 / CIP 103989 / NBRC 15051 / NCIMB 9469 / D465)</name>
    <dbReference type="NCBI Taxonomy" id="269798"/>
    <lineage>
        <taxon>Bacteria</taxon>
        <taxon>Pseudomonadati</taxon>
        <taxon>Bacteroidota</taxon>
        <taxon>Cytophagia</taxon>
        <taxon>Cytophagales</taxon>
        <taxon>Cytophagaceae</taxon>
        <taxon>Cytophaga</taxon>
    </lineage>
</organism>
<dbReference type="InterPro" id="IPR002201">
    <property type="entry name" value="Glyco_trans_9"/>
</dbReference>
<dbReference type="GO" id="GO:0008713">
    <property type="term" value="F:ADP-heptose-lipopolysaccharide heptosyltransferase activity"/>
    <property type="evidence" value="ECO:0007669"/>
    <property type="project" value="TreeGrafter"/>
</dbReference>
<evidence type="ECO:0000256" key="1">
    <source>
        <dbReference type="ARBA" id="ARBA00022676"/>
    </source>
</evidence>
<evidence type="ECO:0000313" key="4">
    <source>
        <dbReference type="Proteomes" id="UP000001822"/>
    </source>
</evidence>
<dbReference type="GO" id="GO:0005829">
    <property type="term" value="C:cytosol"/>
    <property type="evidence" value="ECO:0007669"/>
    <property type="project" value="TreeGrafter"/>
</dbReference>
<gene>
    <name evidence="3" type="primary">rfaQ</name>
    <name evidence="3" type="ordered locus">CHU_1683</name>
</gene>
<dbReference type="AlphaFoldDB" id="A0A6N4SRH2"/>
<dbReference type="Pfam" id="PF01075">
    <property type="entry name" value="Glyco_transf_9"/>
    <property type="match status" value="1"/>
</dbReference>
<dbReference type="SUPFAM" id="SSF53756">
    <property type="entry name" value="UDP-Glycosyltransferase/glycogen phosphorylase"/>
    <property type="match status" value="1"/>
</dbReference>
<proteinExistence type="predicted"/>
<dbReference type="KEGG" id="chu:CHU_1683"/>
<name>A0A6N4SRH2_CYTH3</name>
<dbReference type="Proteomes" id="UP000001822">
    <property type="component" value="Chromosome"/>
</dbReference>